<dbReference type="InterPro" id="IPR051678">
    <property type="entry name" value="AGP_Transferase"/>
</dbReference>
<sequence length="285" mass="33437">MARSRQPPFVWTPAKALVLDRMKNPWWRFYYTWKQYILDIPRRVVIALWRVTLARWFFVKISGDADVEIATLRFVATHTSIPVPRVWWRFDYQGFDWIVLSRITGSSLSEVWPNLSFDEKEAIATQLARYMAELRNLPPPPGTMISSVLGGPVNCSRLHEDPSGPFRDEQQMNLQLRNLQPLESCSATVVSAHSRIHPLVFTHNDFYPRNIMVQHNKVTAIIDWECAGWFPAHWEYCKTMNWGTWVHPHALWCPWVHKFIPPFLNEEQADRELLEQFFVPSAHAP</sequence>
<dbReference type="PANTHER" id="PTHR21310">
    <property type="entry name" value="AMINOGLYCOSIDE PHOSPHOTRANSFERASE-RELATED-RELATED"/>
    <property type="match status" value="1"/>
</dbReference>
<dbReference type="InParanoid" id="A0A401H659"/>
<dbReference type="Gene3D" id="3.90.1200.10">
    <property type="match status" value="1"/>
</dbReference>
<evidence type="ECO:0000313" key="2">
    <source>
        <dbReference type="EMBL" id="GBE89928.1"/>
    </source>
</evidence>
<organism evidence="2 3">
    <name type="scientific">Sparassis crispa</name>
    <dbReference type="NCBI Taxonomy" id="139825"/>
    <lineage>
        <taxon>Eukaryota</taxon>
        <taxon>Fungi</taxon>
        <taxon>Dikarya</taxon>
        <taxon>Basidiomycota</taxon>
        <taxon>Agaricomycotina</taxon>
        <taxon>Agaricomycetes</taxon>
        <taxon>Polyporales</taxon>
        <taxon>Sparassidaceae</taxon>
        <taxon>Sparassis</taxon>
    </lineage>
</organism>
<proteinExistence type="predicted"/>
<dbReference type="Proteomes" id="UP000287166">
    <property type="component" value="Unassembled WGS sequence"/>
</dbReference>
<dbReference type="EMBL" id="BFAD01000017">
    <property type="protein sequence ID" value="GBE89928.1"/>
    <property type="molecule type" value="Genomic_DNA"/>
</dbReference>
<gene>
    <name evidence="2" type="ORF">SCP_1702540</name>
</gene>
<dbReference type="STRING" id="139825.A0A401H659"/>
<dbReference type="SUPFAM" id="SSF56112">
    <property type="entry name" value="Protein kinase-like (PK-like)"/>
    <property type="match status" value="1"/>
</dbReference>
<protein>
    <recommendedName>
        <fullName evidence="1">Aminoglycoside phosphotransferase domain-containing protein</fullName>
    </recommendedName>
</protein>
<dbReference type="InterPro" id="IPR011009">
    <property type="entry name" value="Kinase-like_dom_sf"/>
</dbReference>
<dbReference type="AlphaFoldDB" id="A0A401H659"/>
<evidence type="ECO:0000313" key="3">
    <source>
        <dbReference type="Proteomes" id="UP000287166"/>
    </source>
</evidence>
<dbReference type="CDD" id="cd05120">
    <property type="entry name" value="APH_ChoK_like"/>
    <property type="match status" value="1"/>
</dbReference>
<accession>A0A401H659</accession>
<dbReference type="Pfam" id="PF01636">
    <property type="entry name" value="APH"/>
    <property type="match status" value="1"/>
</dbReference>
<dbReference type="GeneID" id="38786845"/>
<reference evidence="2 3" key="1">
    <citation type="journal article" date="2018" name="Sci. Rep.">
        <title>Genome sequence of the cauliflower mushroom Sparassis crispa (Hanabiratake) and its association with beneficial usage.</title>
        <authorList>
            <person name="Kiyama R."/>
            <person name="Furutani Y."/>
            <person name="Kawaguchi K."/>
            <person name="Nakanishi T."/>
        </authorList>
    </citation>
    <scope>NUCLEOTIDE SEQUENCE [LARGE SCALE GENOMIC DNA]</scope>
</reference>
<dbReference type="RefSeq" id="XP_027620841.1">
    <property type="nucleotide sequence ID" value="XM_027765040.1"/>
</dbReference>
<dbReference type="OrthoDB" id="5404599at2759"/>
<dbReference type="InterPro" id="IPR002575">
    <property type="entry name" value="Aminoglycoside_PTrfase"/>
</dbReference>
<dbReference type="PANTHER" id="PTHR21310:SF15">
    <property type="entry name" value="AMINOGLYCOSIDE PHOSPHOTRANSFERASE DOMAIN-CONTAINING PROTEIN"/>
    <property type="match status" value="1"/>
</dbReference>
<comment type="caution">
    <text evidence="2">The sequence shown here is derived from an EMBL/GenBank/DDBJ whole genome shotgun (WGS) entry which is preliminary data.</text>
</comment>
<feature type="domain" description="Aminoglycoside phosphotransferase" evidence="1">
    <location>
        <begin position="66"/>
        <end position="248"/>
    </location>
</feature>
<evidence type="ECO:0000259" key="1">
    <source>
        <dbReference type="Pfam" id="PF01636"/>
    </source>
</evidence>
<name>A0A401H659_9APHY</name>
<keyword evidence="3" id="KW-1185">Reference proteome</keyword>